<comment type="caution">
    <text evidence="2">The sequence shown here is derived from an EMBL/GenBank/DDBJ whole genome shotgun (WGS) entry which is preliminary data.</text>
</comment>
<feature type="transmembrane region" description="Helical" evidence="1">
    <location>
        <begin position="204"/>
        <end position="221"/>
    </location>
</feature>
<gene>
    <name evidence="2" type="ORF">BpHYR1_039438</name>
</gene>
<keyword evidence="1" id="KW-1133">Transmembrane helix</keyword>
<dbReference type="STRING" id="10195.A0A3M7S3B2"/>
<dbReference type="Pfam" id="PF05608">
    <property type="entry name" value="RTE1"/>
    <property type="match status" value="1"/>
</dbReference>
<keyword evidence="1 2" id="KW-0812">Transmembrane</keyword>
<organism evidence="2 3">
    <name type="scientific">Brachionus plicatilis</name>
    <name type="common">Marine rotifer</name>
    <name type="synonym">Brachionus muelleri</name>
    <dbReference type="NCBI Taxonomy" id="10195"/>
    <lineage>
        <taxon>Eukaryota</taxon>
        <taxon>Metazoa</taxon>
        <taxon>Spiralia</taxon>
        <taxon>Gnathifera</taxon>
        <taxon>Rotifera</taxon>
        <taxon>Eurotatoria</taxon>
        <taxon>Monogononta</taxon>
        <taxon>Pseudotrocha</taxon>
        <taxon>Ploima</taxon>
        <taxon>Brachionidae</taxon>
        <taxon>Brachionus</taxon>
    </lineage>
</organism>
<evidence type="ECO:0000256" key="1">
    <source>
        <dbReference type="SAM" id="Phobius"/>
    </source>
</evidence>
<dbReference type="OrthoDB" id="267284at2759"/>
<dbReference type="EMBL" id="REGN01002106">
    <property type="protein sequence ID" value="RNA30262.1"/>
    <property type="molecule type" value="Genomic_DNA"/>
</dbReference>
<evidence type="ECO:0000313" key="2">
    <source>
        <dbReference type="EMBL" id="RNA30262.1"/>
    </source>
</evidence>
<feature type="transmembrane region" description="Helical" evidence="1">
    <location>
        <begin position="178"/>
        <end position="198"/>
    </location>
</feature>
<accession>A0A3M7S3B2</accession>
<evidence type="ECO:0000313" key="3">
    <source>
        <dbReference type="Proteomes" id="UP000276133"/>
    </source>
</evidence>
<dbReference type="InterPro" id="IPR008496">
    <property type="entry name" value="TMEM222/RTE1"/>
</dbReference>
<dbReference type="PANTHER" id="PTHR20921">
    <property type="entry name" value="TRANSMEMBRANE PROTEIN 222"/>
    <property type="match status" value="1"/>
</dbReference>
<dbReference type="PANTHER" id="PTHR20921:SF0">
    <property type="entry name" value="TRANSMEMBRANE PROTEIN 222"/>
    <property type="match status" value="1"/>
</dbReference>
<reference evidence="2 3" key="1">
    <citation type="journal article" date="2018" name="Sci. Rep.">
        <title>Genomic signatures of local adaptation to the degree of environmental predictability in rotifers.</title>
        <authorList>
            <person name="Franch-Gras L."/>
            <person name="Hahn C."/>
            <person name="Garcia-Roger E.M."/>
            <person name="Carmona M.J."/>
            <person name="Serra M."/>
            <person name="Gomez A."/>
        </authorList>
    </citation>
    <scope>NUCLEOTIDE SEQUENCE [LARGE SCALE GENOMIC DNA]</scope>
    <source>
        <strain evidence="2">HYR1</strain>
    </source>
</reference>
<proteinExistence type="predicted"/>
<dbReference type="Proteomes" id="UP000276133">
    <property type="component" value="Unassembled WGS sequence"/>
</dbReference>
<protein>
    <submittedName>
        <fullName evidence="2">Transmembrane protein-like</fullName>
    </submittedName>
</protein>
<keyword evidence="1" id="KW-0472">Membrane</keyword>
<dbReference type="AlphaFoldDB" id="A0A3M7S3B2"/>
<name>A0A3M7S3B2_BRAPC</name>
<keyword evidence="3" id="KW-1185">Reference proteome</keyword>
<sequence length="222" mass="25603">MTILESKSENSDFDINKLANNYSNKKNSVEQNTSIEMGKMNQELISSIKNSKENQIDAVNNRFPGCIVWTPLPLISWFLPFIGHMGICYTNGVIRDFAGPYFVSEDHMGFGRPTRYWRLSTDKIPFVQNKKETWDRAVQEASDEYKKRMHNLICDNCHSHVAYALNLMNYDNSSSWNMVKLCFMMLFKGSFVNFGGFVKTWMPFLAIVATALLFVLLVTFLK</sequence>